<sequence>MLDFDLSTTRRYKYTRPPKFKWDYCGPDRILIDAMLSFVRVEDGEVELEVPVTVYRDDTTDEFRGEAMITSVDDFVEGLHAKHEHDTEALSIHLDWRDPDGDLFVDFFYGGQTTDSPTTGHGNFEMIAEFSVPE</sequence>
<protein>
    <submittedName>
        <fullName evidence="1">Uncharacterized protein</fullName>
    </submittedName>
</protein>
<keyword evidence="2" id="KW-1185">Reference proteome</keyword>
<evidence type="ECO:0000313" key="1">
    <source>
        <dbReference type="EMBL" id="MBZ5712917.1"/>
    </source>
</evidence>
<evidence type="ECO:0000313" key="2">
    <source>
        <dbReference type="Proteomes" id="UP001139031"/>
    </source>
</evidence>
<comment type="caution">
    <text evidence="1">The sequence shown here is derived from an EMBL/GenBank/DDBJ whole genome shotgun (WGS) entry which is preliminary data.</text>
</comment>
<organism evidence="1 2">
    <name type="scientific">Nannocystis pusilla</name>
    <dbReference type="NCBI Taxonomy" id="889268"/>
    <lineage>
        <taxon>Bacteria</taxon>
        <taxon>Pseudomonadati</taxon>
        <taxon>Myxococcota</taxon>
        <taxon>Polyangia</taxon>
        <taxon>Nannocystales</taxon>
        <taxon>Nannocystaceae</taxon>
        <taxon>Nannocystis</taxon>
    </lineage>
</organism>
<proteinExistence type="predicted"/>
<gene>
    <name evidence="1" type="ORF">K7C98_27070</name>
</gene>
<dbReference type="Proteomes" id="UP001139031">
    <property type="component" value="Unassembled WGS sequence"/>
</dbReference>
<name>A0ABS7TXD6_9BACT</name>
<dbReference type="EMBL" id="JAIRAU010000036">
    <property type="protein sequence ID" value="MBZ5712917.1"/>
    <property type="molecule type" value="Genomic_DNA"/>
</dbReference>
<reference evidence="1" key="1">
    <citation type="submission" date="2021-08" db="EMBL/GenBank/DDBJ databases">
        <authorList>
            <person name="Stevens D.C."/>
        </authorList>
    </citation>
    <scope>NUCLEOTIDE SEQUENCE</scope>
    <source>
        <strain evidence="1">DSM 53165</strain>
    </source>
</reference>
<dbReference type="RefSeq" id="WP_224194671.1">
    <property type="nucleotide sequence ID" value="NZ_JAIRAU010000036.1"/>
</dbReference>
<accession>A0ABS7TXD6</accession>